<dbReference type="GO" id="GO:0005819">
    <property type="term" value="C:spindle"/>
    <property type="evidence" value="ECO:0007669"/>
    <property type="project" value="TreeGrafter"/>
</dbReference>
<dbReference type="GO" id="GO:0051298">
    <property type="term" value="P:centrosome duplication"/>
    <property type="evidence" value="ECO:0007669"/>
    <property type="project" value="TreeGrafter"/>
</dbReference>
<evidence type="ECO:0000256" key="8">
    <source>
        <dbReference type="SAM" id="MobiDB-lite"/>
    </source>
</evidence>
<dbReference type="InterPro" id="IPR005062">
    <property type="entry name" value="SAC3/GANP/THP3_conserved"/>
</dbReference>
<dbReference type="Gene3D" id="1.25.40.990">
    <property type="match status" value="1"/>
</dbReference>
<keyword evidence="11" id="KW-1185">Reference proteome</keyword>
<dbReference type="GO" id="GO:0005813">
    <property type="term" value="C:centrosome"/>
    <property type="evidence" value="ECO:0007669"/>
    <property type="project" value="TreeGrafter"/>
</dbReference>
<dbReference type="PANTHER" id="PTHR12436:SF38">
    <property type="entry name" value="SAC3 DOMAIN-CONTAINING PROTEIN 1"/>
    <property type="match status" value="1"/>
</dbReference>
<dbReference type="FunFam" id="3.30.1520.10:FF:000029">
    <property type="entry name" value="sorting nexin-15 isoform X1"/>
    <property type="match status" value="1"/>
</dbReference>
<evidence type="ECO:0000259" key="9">
    <source>
        <dbReference type="PROSITE" id="PS50195"/>
    </source>
</evidence>
<feature type="region of interest" description="Disordered" evidence="8">
    <location>
        <begin position="169"/>
        <end position="219"/>
    </location>
</feature>
<accession>M7ASF6</accession>
<dbReference type="EMBL" id="KB586437">
    <property type="protein sequence ID" value="EMP25815.1"/>
    <property type="molecule type" value="Genomic_DNA"/>
</dbReference>
<dbReference type="SUPFAM" id="SSF64268">
    <property type="entry name" value="PX domain"/>
    <property type="match status" value="1"/>
</dbReference>
<evidence type="ECO:0000256" key="2">
    <source>
        <dbReference type="ARBA" id="ARBA00022448"/>
    </source>
</evidence>
<evidence type="ECO:0000256" key="6">
    <source>
        <dbReference type="ARBA" id="ARBA00053809"/>
    </source>
</evidence>
<evidence type="ECO:0000313" key="10">
    <source>
        <dbReference type="EMBL" id="EMP25815.1"/>
    </source>
</evidence>
<protein>
    <recommendedName>
        <fullName evidence="7">Sorting nexin-15</fullName>
    </recommendedName>
</protein>
<comment type="similarity">
    <text evidence="1">Belongs to the sorting nexin family.</text>
</comment>
<comment type="function">
    <text evidence="6">May be involved in several stages of intracellular trafficking. Overexpression of SNX15 disrupts the normal trafficking of proteins from the plasma membrane to recycling endosomes or the TGN.</text>
</comment>
<proteinExistence type="inferred from homology"/>
<dbReference type="GO" id="GO:0035091">
    <property type="term" value="F:phosphatidylinositol binding"/>
    <property type="evidence" value="ECO:0007669"/>
    <property type="project" value="InterPro"/>
</dbReference>
<dbReference type="AlphaFoldDB" id="M7ASF6"/>
<keyword evidence="5" id="KW-0653">Protein transport</keyword>
<keyword evidence="2" id="KW-0813">Transport</keyword>
<dbReference type="Proteomes" id="UP000031443">
    <property type="component" value="Unassembled WGS sequence"/>
</dbReference>
<evidence type="ECO:0000256" key="3">
    <source>
        <dbReference type="ARBA" id="ARBA00022481"/>
    </source>
</evidence>
<dbReference type="GO" id="GO:0015031">
    <property type="term" value="P:protein transport"/>
    <property type="evidence" value="ECO:0007669"/>
    <property type="project" value="UniProtKB-KW"/>
</dbReference>
<dbReference type="SMART" id="SM00312">
    <property type="entry name" value="PX"/>
    <property type="match status" value="1"/>
</dbReference>
<dbReference type="InterPro" id="IPR036871">
    <property type="entry name" value="PX_dom_sf"/>
</dbReference>
<keyword evidence="4" id="KW-0597">Phosphoprotein</keyword>
<name>M7ASF6_CHEMY</name>
<dbReference type="STRING" id="8469.M7ASF6"/>
<dbReference type="PROSITE" id="PS50195">
    <property type="entry name" value="PX"/>
    <property type="match status" value="1"/>
</dbReference>
<dbReference type="GO" id="GO:0005634">
    <property type="term" value="C:nucleus"/>
    <property type="evidence" value="ECO:0007669"/>
    <property type="project" value="TreeGrafter"/>
</dbReference>
<evidence type="ECO:0000256" key="5">
    <source>
        <dbReference type="ARBA" id="ARBA00022927"/>
    </source>
</evidence>
<dbReference type="GO" id="GO:0051225">
    <property type="term" value="P:spindle assembly"/>
    <property type="evidence" value="ECO:0007669"/>
    <property type="project" value="TreeGrafter"/>
</dbReference>
<organism evidence="10 11">
    <name type="scientific">Chelonia mydas</name>
    <name type="common">Green sea-turtle</name>
    <name type="synonym">Chelonia agassizi</name>
    <dbReference type="NCBI Taxonomy" id="8469"/>
    <lineage>
        <taxon>Eukaryota</taxon>
        <taxon>Metazoa</taxon>
        <taxon>Chordata</taxon>
        <taxon>Craniata</taxon>
        <taxon>Vertebrata</taxon>
        <taxon>Euteleostomi</taxon>
        <taxon>Archelosauria</taxon>
        <taxon>Testudinata</taxon>
        <taxon>Testudines</taxon>
        <taxon>Cryptodira</taxon>
        <taxon>Durocryptodira</taxon>
        <taxon>Americhelydia</taxon>
        <taxon>Chelonioidea</taxon>
        <taxon>Cheloniidae</taxon>
        <taxon>Chelonia</taxon>
    </lineage>
</organism>
<evidence type="ECO:0000256" key="1">
    <source>
        <dbReference type="ARBA" id="ARBA00010883"/>
    </source>
</evidence>
<dbReference type="InterPro" id="IPR036181">
    <property type="entry name" value="MIT_dom_sf"/>
</dbReference>
<dbReference type="InterPro" id="IPR001683">
    <property type="entry name" value="PX_dom"/>
</dbReference>
<dbReference type="SUPFAM" id="SSF116846">
    <property type="entry name" value="MIT domain"/>
    <property type="match status" value="1"/>
</dbReference>
<dbReference type="InterPro" id="IPR045107">
    <property type="entry name" value="SAC3/GANP/THP3"/>
</dbReference>
<evidence type="ECO:0000313" key="11">
    <source>
        <dbReference type="Proteomes" id="UP000031443"/>
    </source>
</evidence>
<evidence type="ECO:0000256" key="7">
    <source>
        <dbReference type="ARBA" id="ARBA00071932"/>
    </source>
</evidence>
<reference evidence="11" key="1">
    <citation type="journal article" date="2013" name="Nat. Genet.">
        <title>The draft genomes of soft-shell turtle and green sea turtle yield insights into the development and evolution of the turtle-specific body plan.</title>
        <authorList>
            <person name="Wang Z."/>
            <person name="Pascual-Anaya J."/>
            <person name="Zadissa A."/>
            <person name="Li W."/>
            <person name="Niimura Y."/>
            <person name="Huang Z."/>
            <person name="Li C."/>
            <person name="White S."/>
            <person name="Xiong Z."/>
            <person name="Fang D."/>
            <person name="Wang B."/>
            <person name="Ming Y."/>
            <person name="Chen Y."/>
            <person name="Zheng Y."/>
            <person name="Kuraku S."/>
            <person name="Pignatelli M."/>
            <person name="Herrero J."/>
            <person name="Beal K."/>
            <person name="Nozawa M."/>
            <person name="Li Q."/>
            <person name="Wang J."/>
            <person name="Zhang H."/>
            <person name="Yu L."/>
            <person name="Shigenobu S."/>
            <person name="Wang J."/>
            <person name="Liu J."/>
            <person name="Flicek P."/>
            <person name="Searle S."/>
            <person name="Wang J."/>
            <person name="Kuratani S."/>
            <person name="Yin Y."/>
            <person name="Aken B."/>
            <person name="Zhang G."/>
            <person name="Irie N."/>
        </authorList>
    </citation>
    <scope>NUCLEOTIDE SEQUENCE [LARGE SCALE GENOMIC DNA]</scope>
</reference>
<dbReference type="Pfam" id="PF03399">
    <property type="entry name" value="SAC3_GANP"/>
    <property type="match status" value="1"/>
</dbReference>
<keyword evidence="3" id="KW-0488">Methylation</keyword>
<gene>
    <name evidence="10" type="ORF">UY3_17121</name>
</gene>
<dbReference type="Pfam" id="PF00787">
    <property type="entry name" value="PX"/>
    <property type="match status" value="1"/>
</dbReference>
<feature type="domain" description="PX" evidence="9">
    <location>
        <begin position="6"/>
        <end position="130"/>
    </location>
</feature>
<dbReference type="Gene3D" id="3.30.1520.10">
    <property type="entry name" value="Phox-like domain"/>
    <property type="match status" value="1"/>
</dbReference>
<dbReference type="eggNOG" id="KOG1860">
    <property type="taxonomic scope" value="Eukaryota"/>
</dbReference>
<sequence length="696" mass="77666">MACRVKDEYQRHYTVTEPRSHPKGYTEYKVTAKFVSKTKPEDVKEITVWKRYSDFKKLHGDLSYIHRNLFRRMEEFPTFPKAQVFGRFEPEVIEERRKAAEAMLRFTVHIPALNNSPQLKEFFRGGEVKRPLEACDLRILPPPLIPVPQEGTDAGDDARRSVAELGLQSLEPEGEPEPHRREQTEPQSPVPRGAVGVAGEEHNRGDEGEETGDPALAAKSEEDLDLLFASVGEEEKESGSPLRGPLSDQDLALFDPFIKEEQCSASLSQGATLAVGSELLPGQDIELAADALWDLQISQPAEQEAIQGLDPGGYLAVATEEITLALKREAAKDYAGALCGYRNGVDILLKGVQGACPMGGADEFPVGTCPGMCPLGELAQRERQGWLHRLELREGTRQGDPARVVKEYSRPAAGKELPRPQELRPAPVLLATVHYLLGQVAPRADLPPPEVHAFISDRLRAVHQDATLQRLRGAPCVALLERSLGYLLHAGYQLCREPPARFDPHLHRTQLQECFSWLRRCYRDSCHHGEPAFQALFLLYNLGFPEALRQVLQLPDPVRASPELRTALAVNWAYLERNWARFFRLVQALPYLPICALHRHLGPARRLALLTFSHGFSTRNCRCPLAWLARLLAVDGPEEMAELCRHHGLMVLDGAVVFQKAAFRDPDVLVHSPSQLLVDSKRGEAPLLEIIEDACS</sequence>
<evidence type="ECO:0000256" key="4">
    <source>
        <dbReference type="ARBA" id="ARBA00022553"/>
    </source>
</evidence>
<dbReference type="PANTHER" id="PTHR12436">
    <property type="entry name" value="80 KDA MCM3-ASSOCIATED PROTEIN"/>
    <property type="match status" value="1"/>
</dbReference>